<evidence type="ECO:0000256" key="4">
    <source>
        <dbReference type="PROSITE-ProRule" id="PRU00302"/>
    </source>
</evidence>
<keyword evidence="1 4" id="KW-0768">Sushi</keyword>
<feature type="domain" description="Sushi" evidence="6">
    <location>
        <begin position="407"/>
        <end position="466"/>
    </location>
</feature>
<sequence>MSHEPLVKPKNLLVYLLPFLLRTCCTSQNVCEEPPDIDFGEIRSGEKAAYIESDRVQYNCNPGFVLEGSEWITCSGRKWTPTPKCLAPCIVTKQQLEAKNLLLSGNRVRTQLIQHNHMLQFQCREGHVLTVPMDRKCLDGHMDLPSCISERGKNCSCPPAIENGDIITLSKKQYKAGSSVQFKCQKYYSLEGDNRTFCDNGTWTKAPVCLEPCAISLAEMENRKIEIKRKLDGDISENIYVPRGGSVEFTCKMGYMVTTNPSQSVSVIQCNGDSIVYPECKEIVCSPPQIENGNFQPNQIQYEYEDTIETQCESGYQLQSRQATSTCTETGWSPPPICIPKNCDYIRIENGKLSDSYERWKDYYFPRRVGQTVDYYCSYGFLPINKETWSRSSCTKFGWSPEPKCFKKCDIPRQLAHGTFNAHTWQKYIEGEEISFSCENGYDPANQQAKAVCTKNGWSPAPRCDMKKIVCSPPQVENGNFQPNQIQYEYEDTIETQCESGYQLQSRQATSTCTETGWSPPPICIPKNCDYIRIENGQLSDFYERWKDYYFPRRVGQTVDYYCSYGFLPRNKETRGRSSCTKFGWSPEPKCFKKCDIPRRLAHGTFNAHTRRKYIEGEEISFSCENGYDPANQQAKAVCTKNGWSPAPRCDMKKTE</sequence>
<dbReference type="Gene3D" id="2.10.70.10">
    <property type="entry name" value="Complement Module, domain 1"/>
    <property type="match status" value="10"/>
</dbReference>
<dbReference type="Proteomes" id="UP001178461">
    <property type="component" value="Chromosome 6"/>
</dbReference>
<dbReference type="SUPFAM" id="SSF57535">
    <property type="entry name" value="Complement control module/SCR domain"/>
    <property type="match status" value="10"/>
</dbReference>
<keyword evidence="2 5" id="KW-0732">Signal</keyword>
<dbReference type="GO" id="GO:0001851">
    <property type="term" value="F:complement component C3b binding"/>
    <property type="evidence" value="ECO:0007669"/>
    <property type="project" value="TreeGrafter"/>
</dbReference>
<dbReference type="GO" id="GO:0005615">
    <property type="term" value="C:extracellular space"/>
    <property type="evidence" value="ECO:0007669"/>
    <property type="project" value="TreeGrafter"/>
</dbReference>
<reference evidence="7" key="1">
    <citation type="submission" date="2022-12" db="EMBL/GenBank/DDBJ databases">
        <authorList>
            <person name="Alioto T."/>
            <person name="Alioto T."/>
            <person name="Gomez Garrido J."/>
        </authorList>
    </citation>
    <scope>NUCLEOTIDE SEQUENCE</scope>
</reference>
<feature type="domain" description="Sushi" evidence="6">
    <location>
        <begin position="283"/>
        <end position="340"/>
    </location>
</feature>
<proteinExistence type="predicted"/>
<protein>
    <recommendedName>
        <fullName evidence="6">Sushi domain-containing protein</fullName>
    </recommendedName>
</protein>
<evidence type="ECO:0000256" key="5">
    <source>
        <dbReference type="SAM" id="SignalP"/>
    </source>
</evidence>
<evidence type="ECO:0000313" key="7">
    <source>
        <dbReference type="EMBL" id="CAI5776550.1"/>
    </source>
</evidence>
<dbReference type="InterPro" id="IPR000436">
    <property type="entry name" value="Sushi_SCR_CCP_dom"/>
</dbReference>
<evidence type="ECO:0000256" key="3">
    <source>
        <dbReference type="ARBA" id="ARBA00023157"/>
    </source>
</evidence>
<dbReference type="InterPro" id="IPR051503">
    <property type="entry name" value="ComplSys_Reg/VirEntry_Med"/>
</dbReference>
<keyword evidence="8" id="KW-1185">Reference proteome</keyword>
<feature type="domain" description="Sushi" evidence="6">
    <location>
        <begin position="469"/>
        <end position="526"/>
    </location>
</feature>
<feature type="signal peptide" evidence="5">
    <location>
        <begin position="1"/>
        <end position="27"/>
    </location>
</feature>
<dbReference type="InterPro" id="IPR035976">
    <property type="entry name" value="Sushi/SCR/CCP_sf"/>
</dbReference>
<dbReference type="Pfam" id="PF00084">
    <property type="entry name" value="Sushi"/>
    <property type="match status" value="6"/>
</dbReference>
<gene>
    <name evidence="7" type="ORF">PODLI_1B013237</name>
</gene>
<feature type="domain" description="Sushi" evidence="6">
    <location>
        <begin position="29"/>
        <end position="87"/>
    </location>
</feature>
<dbReference type="AlphaFoldDB" id="A0AA35KEA9"/>
<evidence type="ECO:0000259" key="6">
    <source>
        <dbReference type="PROSITE" id="PS50923"/>
    </source>
</evidence>
<dbReference type="GO" id="GO:0006956">
    <property type="term" value="P:complement activation"/>
    <property type="evidence" value="ECO:0007669"/>
    <property type="project" value="TreeGrafter"/>
</dbReference>
<feature type="chain" id="PRO_5041331169" description="Sushi domain-containing protein" evidence="5">
    <location>
        <begin position="28"/>
        <end position="656"/>
    </location>
</feature>
<dbReference type="PANTHER" id="PTHR45785">
    <property type="entry name" value="COMPLEMENT FACTOR H-RELATED"/>
    <property type="match status" value="1"/>
</dbReference>
<feature type="disulfide bond" evidence="4">
    <location>
        <begin position="155"/>
        <end position="198"/>
    </location>
</feature>
<name>A0AA35KEA9_9SAUR</name>
<dbReference type="FunFam" id="2.10.70.10:FF:000026">
    <property type="entry name" value="Complement inhibitory factor H"/>
    <property type="match status" value="1"/>
</dbReference>
<dbReference type="CDD" id="cd00033">
    <property type="entry name" value="CCP"/>
    <property type="match status" value="5"/>
</dbReference>
<dbReference type="SMART" id="SM00032">
    <property type="entry name" value="CCP"/>
    <property type="match status" value="8"/>
</dbReference>
<comment type="caution">
    <text evidence="4">Lacks conserved residue(s) required for the propagation of feature annotation.</text>
</comment>
<feature type="domain" description="Sushi" evidence="6">
    <location>
        <begin position="593"/>
        <end position="652"/>
    </location>
</feature>
<evidence type="ECO:0000256" key="2">
    <source>
        <dbReference type="ARBA" id="ARBA00022729"/>
    </source>
</evidence>
<feature type="domain" description="Sushi" evidence="6">
    <location>
        <begin position="153"/>
        <end position="211"/>
    </location>
</feature>
<evidence type="ECO:0000256" key="1">
    <source>
        <dbReference type="ARBA" id="ARBA00022659"/>
    </source>
</evidence>
<dbReference type="EMBL" id="OX395131">
    <property type="protein sequence ID" value="CAI5776550.1"/>
    <property type="molecule type" value="Genomic_DNA"/>
</dbReference>
<accession>A0AA35KEA9</accession>
<organism evidence="7 8">
    <name type="scientific">Podarcis lilfordi</name>
    <name type="common">Lilford's wall lizard</name>
    <dbReference type="NCBI Taxonomy" id="74358"/>
    <lineage>
        <taxon>Eukaryota</taxon>
        <taxon>Metazoa</taxon>
        <taxon>Chordata</taxon>
        <taxon>Craniata</taxon>
        <taxon>Vertebrata</taxon>
        <taxon>Euteleostomi</taxon>
        <taxon>Lepidosauria</taxon>
        <taxon>Squamata</taxon>
        <taxon>Bifurcata</taxon>
        <taxon>Unidentata</taxon>
        <taxon>Episquamata</taxon>
        <taxon>Laterata</taxon>
        <taxon>Lacertibaenia</taxon>
        <taxon>Lacertidae</taxon>
        <taxon>Podarcis</taxon>
    </lineage>
</organism>
<feature type="disulfide bond" evidence="4">
    <location>
        <begin position="31"/>
        <end position="74"/>
    </location>
</feature>
<dbReference type="PANTHER" id="PTHR45785:SF7">
    <property type="entry name" value="COMPLEMENT FACTOR H"/>
    <property type="match status" value="1"/>
</dbReference>
<keyword evidence="3 4" id="KW-1015">Disulfide bond</keyword>
<dbReference type="PROSITE" id="PS50923">
    <property type="entry name" value="SUSHI"/>
    <property type="match status" value="6"/>
</dbReference>
<evidence type="ECO:0000313" key="8">
    <source>
        <dbReference type="Proteomes" id="UP001178461"/>
    </source>
</evidence>